<evidence type="ECO:0000313" key="1">
    <source>
        <dbReference type="EMBL" id="KAJ1160807.1"/>
    </source>
</evidence>
<protein>
    <submittedName>
        <fullName evidence="1">Uncharacterized protein</fullName>
    </submittedName>
</protein>
<sequence length="171" mass="18236">MIQVSRGPPPMWAAGSKHRHQRLYLLAAAHRRAVPVASVSHLGGAGPATPVSFSEARLSQADAPVHQFAAMRGSPLIRHAWPTPQSRPAMHKMAAASRITEAVRNGTDVAVLQAIRMPSRISGAFPAMWASDQGMHPVQRIKEVKGEPNKSSGETCLAGAPACPYALLLPF</sequence>
<dbReference type="AlphaFoldDB" id="A0AAV7SA22"/>
<reference evidence="1" key="1">
    <citation type="journal article" date="2022" name="bioRxiv">
        <title>Sequencing and chromosome-scale assembly of the giantPleurodeles waltlgenome.</title>
        <authorList>
            <person name="Brown T."/>
            <person name="Elewa A."/>
            <person name="Iarovenko S."/>
            <person name="Subramanian E."/>
            <person name="Araus A.J."/>
            <person name="Petzold A."/>
            <person name="Susuki M."/>
            <person name="Suzuki K.-i.T."/>
            <person name="Hayashi T."/>
            <person name="Toyoda A."/>
            <person name="Oliveira C."/>
            <person name="Osipova E."/>
            <person name="Leigh N.D."/>
            <person name="Simon A."/>
            <person name="Yun M.H."/>
        </authorList>
    </citation>
    <scope>NUCLEOTIDE SEQUENCE</scope>
    <source>
        <strain evidence="1">20211129_DDA</strain>
        <tissue evidence="1">Liver</tissue>
    </source>
</reference>
<evidence type="ECO:0000313" key="2">
    <source>
        <dbReference type="Proteomes" id="UP001066276"/>
    </source>
</evidence>
<name>A0AAV7SA22_PLEWA</name>
<dbReference type="EMBL" id="JANPWB010000008">
    <property type="protein sequence ID" value="KAJ1160807.1"/>
    <property type="molecule type" value="Genomic_DNA"/>
</dbReference>
<dbReference type="Proteomes" id="UP001066276">
    <property type="component" value="Chromosome 4_2"/>
</dbReference>
<keyword evidence="2" id="KW-1185">Reference proteome</keyword>
<accession>A0AAV7SA22</accession>
<comment type="caution">
    <text evidence="1">The sequence shown here is derived from an EMBL/GenBank/DDBJ whole genome shotgun (WGS) entry which is preliminary data.</text>
</comment>
<gene>
    <name evidence="1" type="ORF">NDU88_001300</name>
</gene>
<proteinExistence type="predicted"/>
<organism evidence="1 2">
    <name type="scientific">Pleurodeles waltl</name>
    <name type="common">Iberian ribbed newt</name>
    <dbReference type="NCBI Taxonomy" id="8319"/>
    <lineage>
        <taxon>Eukaryota</taxon>
        <taxon>Metazoa</taxon>
        <taxon>Chordata</taxon>
        <taxon>Craniata</taxon>
        <taxon>Vertebrata</taxon>
        <taxon>Euteleostomi</taxon>
        <taxon>Amphibia</taxon>
        <taxon>Batrachia</taxon>
        <taxon>Caudata</taxon>
        <taxon>Salamandroidea</taxon>
        <taxon>Salamandridae</taxon>
        <taxon>Pleurodelinae</taxon>
        <taxon>Pleurodeles</taxon>
    </lineage>
</organism>